<dbReference type="PANTHER" id="PTHR33698:SF3">
    <property type="entry name" value="OS09G0266000 PROTEIN"/>
    <property type="match status" value="1"/>
</dbReference>
<comment type="caution">
    <text evidence="2">The sequence shown here is derived from an EMBL/GenBank/DDBJ whole genome shotgun (WGS) entry which is preliminary data.</text>
</comment>
<dbReference type="Pfam" id="PF12680">
    <property type="entry name" value="SnoaL_2"/>
    <property type="match status" value="1"/>
</dbReference>
<dbReference type="SUPFAM" id="SSF54427">
    <property type="entry name" value="NTF2-like"/>
    <property type="match status" value="1"/>
</dbReference>
<dbReference type="EMBL" id="JAAHFQ010000048">
    <property type="protein sequence ID" value="NER26761.1"/>
    <property type="molecule type" value="Genomic_DNA"/>
</dbReference>
<sequence length="237" mass="26684">MPAHLLVESMYKAINRRDVAAAINFVDDDCIYEDLNFPQPFRGKEAVKQLFEESCQGLPDDLQFVIDEITVGDPFAAGVLWHVELDGIPFPNARGVSFYRLSEKTGKLIFARDLVEPPVKLGKAAFWIIRLVTPLVRRLLKSQKSNSEKLRLSSPQATEVEPNQRRLSVLLWILSAAYIYILLLSPPGQIVPGEPAWAIQPETLQEIFDESLNFFFVLPVLNAVGINYLNSPTIHPV</sequence>
<organism evidence="2">
    <name type="scientific">Symploca sp. SIO1C4</name>
    <dbReference type="NCBI Taxonomy" id="2607765"/>
    <lineage>
        <taxon>Bacteria</taxon>
        <taxon>Bacillati</taxon>
        <taxon>Cyanobacteriota</taxon>
        <taxon>Cyanophyceae</taxon>
        <taxon>Coleofasciculales</taxon>
        <taxon>Coleofasciculaceae</taxon>
        <taxon>Symploca</taxon>
    </lineage>
</organism>
<dbReference type="InterPro" id="IPR032710">
    <property type="entry name" value="NTF2-like_dom_sf"/>
</dbReference>
<dbReference type="AlphaFoldDB" id="A0A6B3NAU3"/>
<name>A0A6B3NAU3_9CYAN</name>
<evidence type="ECO:0000313" key="2">
    <source>
        <dbReference type="EMBL" id="NER26761.1"/>
    </source>
</evidence>
<dbReference type="PANTHER" id="PTHR33698">
    <property type="entry name" value="NUCLEAR TRANSPORT FACTOR 2 (NTF2)-LIKE PROTEIN"/>
    <property type="match status" value="1"/>
</dbReference>
<evidence type="ECO:0000259" key="1">
    <source>
        <dbReference type="Pfam" id="PF12680"/>
    </source>
</evidence>
<dbReference type="Gene3D" id="3.10.450.50">
    <property type="match status" value="1"/>
</dbReference>
<gene>
    <name evidence="2" type="ORF">F6J89_03805</name>
</gene>
<accession>A0A6B3NAU3</accession>
<reference evidence="2" key="1">
    <citation type="submission" date="2019-11" db="EMBL/GenBank/DDBJ databases">
        <title>Genomic insights into an expanded diversity of filamentous marine cyanobacteria reveals the extraordinary biosynthetic potential of Moorea and Okeania.</title>
        <authorList>
            <person name="Ferreira Leao T."/>
            <person name="Wang M."/>
            <person name="Moss N."/>
            <person name="Da Silva R."/>
            <person name="Sanders J."/>
            <person name="Nurk S."/>
            <person name="Gurevich A."/>
            <person name="Humphrey G."/>
            <person name="Reher R."/>
            <person name="Zhu Q."/>
            <person name="Belda-Ferre P."/>
            <person name="Glukhov E."/>
            <person name="Rex R."/>
            <person name="Dorrestein P.C."/>
            <person name="Knight R."/>
            <person name="Pevzner P."/>
            <person name="Gerwick W.H."/>
            <person name="Gerwick L."/>
        </authorList>
    </citation>
    <scope>NUCLEOTIDE SEQUENCE</scope>
    <source>
        <strain evidence="2">SIO1C4</strain>
    </source>
</reference>
<protein>
    <submittedName>
        <fullName evidence="2">Nuclear transport factor 2 family protein</fullName>
    </submittedName>
</protein>
<dbReference type="InterPro" id="IPR037401">
    <property type="entry name" value="SnoaL-like"/>
</dbReference>
<proteinExistence type="predicted"/>
<feature type="domain" description="SnoaL-like" evidence="1">
    <location>
        <begin position="7"/>
        <end position="107"/>
    </location>
</feature>